<name>A0A1S8TQ83_9CLOT</name>
<evidence type="ECO:0000313" key="2">
    <source>
        <dbReference type="EMBL" id="OOM79907.1"/>
    </source>
</evidence>
<evidence type="ECO:0000313" key="3">
    <source>
        <dbReference type="Proteomes" id="UP000190890"/>
    </source>
</evidence>
<gene>
    <name evidence="2" type="ORF">CLPUN_14190</name>
</gene>
<evidence type="ECO:0000256" key="1">
    <source>
        <dbReference type="SAM" id="Phobius"/>
    </source>
</evidence>
<keyword evidence="1" id="KW-0472">Membrane</keyword>
<dbReference type="Proteomes" id="UP000190890">
    <property type="component" value="Unassembled WGS sequence"/>
</dbReference>
<protein>
    <submittedName>
        <fullName evidence="2">Uncharacterized protein</fullName>
    </submittedName>
</protein>
<keyword evidence="1" id="KW-0812">Transmembrane</keyword>
<keyword evidence="1" id="KW-1133">Transmembrane helix</keyword>
<accession>A0A1S8TQ83</accession>
<dbReference type="AlphaFoldDB" id="A0A1S8TQ83"/>
<feature type="transmembrane region" description="Helical" evidence="1">
    <location>
        <begin position="12"/>
        <end position="30"/>
    </location>
</feature>
<feature type="transmembrane region" description="Helical" evidence="1">
    <location>
        <begin position="36"/>
        <end position="56"/>
    </location>
</feature>
<organism evidence="2 3">
    <name type="scientific">Clostridium puniceum</name>
    <dbReference type="NCBI Taxonomy" id="29367"/>
    <lineage>
        <taxon>Bacteria</taxon>
        <taxon>Bacillati</taxon>
        <taxon>Bacillota</taxon>
        <taxon>Clostridia</taxon>
        <taxon>Eubacteriales</taxon>
        <taxon>Clostridiaceae</taxon>
        <taxon>Clostridium</taxon>
    </lineage>
</organism>
<keyword evidence="3" id="KW-1185">Reference proteome</keyword>
<comment type="caution">
    <text evidence="2">The sequence shown here is derived from an EMBL/GenBank/DDBJ whole genome shotgun (WGS) entry which is preliminary data.</text>
</comment>
<dbReference type="EMBL" id="LZZM01000095">
    <property type="protein sequence ID" value="OOM79907.1"/>
    <property type="molecule type" value="Genomic_DNA"/>
</dbReference>
<proteinExistence type="predicted"/>
<sequence length="124" mass="12713">MGFSGSMLNTTALDVVGCTGGSVFLVTLTVHDALKLLPSVVVAFIITLPSFIAVSLPVKSTVAIDLSLEVHVTFLLVALYGITVATKLSTCPICKLAVTLFSDIPDVTIGCSPVSSISIASSAK</sequence>
<feature type="transmembrane region" description="Helical" evidence="1">
    <location>
        <begin position="68"/>
        <end position="86"/>
    </location>
</feature>
<reference evidence="2 3" key="1">
    <citation type="submission" date="2016-05" db="EMBL/GenBank/DDBJ databases">
        <title>Microbial solvent formation.</title>
        <authorList>
            <person name="Poehlein A."/>
            <person name="Montoya Solano J.D."/>
            <person name="Flitsch S."/>
            <person name="Krabben P."/>
            <person name="Duerre P."/>
            <person name="Daniel R."/>
        </authorList>
    </citation>
    <scope>NUCLEOTIDE SEQUENCE [LARGE SCALE GENOMIC DNA]</scope>
    <source>
        <strain evidence="2 3">DSM 2619</strain>
    </source>
</reference>